<gene>
    <name evidence="2" type="ORF">CD29_08595</name>
</gene>
<evidence type="ECO:0000313" key="2">
    <source>
        <dbReference type="EMBL" id="KGR79054.1"/>
    </source>
</evidence>
<evidence type="ECO:0000313" key="3">
    <source>
        <dbReference type="Proteomes" id="UP000030416"/>
    </source>
</evidence>
<sequence length="145" mass="16563">MKKKCLLFTGIVFIFLLLTACENIDDSLKAKASDFEGSGFRNDNYNQFIVLVEDGILISSNRLILPHLKTEETEKSSIDEVVERENAESGTSDFFKIYPEGKIETKGSKYYVTLDENISLEFEKIALRKIKDSKGVEYVTQKYPE</sequence>
<comment type="caution">
    <text evidence="2">The sequence shown here is derived from an EMBL/GenBank/DDBJ whole genome shotgun (WGS) entry which is preliminary data.</text>
</comment>
<dbReference type="EMBL" id="JPVN01000008">
    <property type="protein sequence ID" value="KGR79054.1"/>
    <property type="molecule type" value="Genomic_DNA"/>
</dbReference>
<feature type="chain" id="PRO_5038660742" description="Lipoprotein" evidence="1">
    <location>
        <begin position="21"/>
        <end position="145"/>
    </location>
</feature>
<dbReference type="PROSITE" id="PS51257">
    <property type="entry name" value="PROKAR_LIPOPROTEIN"/>
    <property type="match status" value="1"/>
</dbReference>
<dbReference type="eggNOG" id="ENOG50301QT">
    <property type="taxonomic scope" value="Bacteria"/>
</dbReference>
<protein>
    <recommendedName>
        <fullName evidence="4">Lipoprotein</fullName>
    </recommendedName>
</protein>
<feature type="signal peptide" evidence="1">
    <location>
        <begin position="1"/>
        <end position="20"/>
    </location>
</feature>
<keyword evidence="3" id="KW-1185">Reference proteome</keyword>
<reference evidence="2 3" key="1">
    <citation type="submission" date="2014-02" db="EMBL/GenBank/DDBJ databases">
        <title>Draft genome sequence of Lysinibacillus manganicus DSM 26584T.</title>
        <authorList>
            <person name="Zhang F."/>
            <person name="Wang G."/>
            <person name="Zhang L."/>
        </authorList>
    </citation>
    <scope>NUCLEOTIDE SEQUENCE [LARGE SCALE GENOMIC DNA]</scope>
    <source>
        <strain evidence="2 3">DSM 26584</strain>
    </source>
</reference>
<evidence type="ECO:0008006" key="4">
    <source>
        <dbReference type="Google" id="ProtNLM"/>
    </source>
</evidence>
<dbReference type="AlphaFoldDB" id="A0A0A3I2U6"/>
<dbReference type="OrthoDB" id="2742190at2"/>
<proteinExistence type="predicted"/>
<accession>A0A0A3I2U6</accession>
<keyword evidence="1" id="KW-0732">Signal</keyword>
<dbReference type="Proteomes" id="UP000030416">
    <property type="component" value="Unassembled WGS sequence"/>
</dbReference>
<evidence type="ECO:0000256" key="1">
    <source>
        <dbReference type="SAM" id="SignalP"/>
    </source>
</evidence>
<dbReference type="RefSeq" id="WP_036185247.1">
    <property type="nucleotide sequence ID" value="NZ_AVDA01000008.1"/>
</dbReference>
<organism evidence="2 3">
    <name type="scientific">Ureibacillus manganicus DSM 26584</name>
    <dbReference type="NCBI Taxonomy" id="1384049"/>
    <lineage>
        <taxon>Bacteria</taxon>
        <taxon>Bacillati</taxon>
        <taxon>Bacillota</taxon>
        <taxon>Bacilli</taxon>
        <taxon>Bacillales</taxon>
        <taxon>Caryophanaceae</taxon>
        <taxon>Ureibacillus</taxon>
    </lineage>
</organism>
<name>A0A0A3I2U6_9BACL</name>